<keyword evidence="1" id="KW-0812">Transmembrane</keyword>
<reference evidence="2 3" key="1">
    <citation type="journal article" date="2016" name="Front. Microbiol.">
        <title>Genomic Resource of Rice Seed Associated Bacteria.</title>
        <authorList>
            <person name="Midha S."/>
            <person name="Bansal K."/>
            <person name="Sharma S."/>
            <person name="Kumar N."/>
            <person name="Patil P.P."/>
            <person name="Chaudhry V."/>
            <person name="Patil P.B."/>
        </authorList>
    </citation>
    <scope>NUCLEOTIDE SEQUENCE [LARGE SCALE GENOMIC DNA]</scope>
    <source>
        <strain evidence="2 3">NS184</strain>
    </source>
</reference>
<name>A0A175RGI3_9MICO</name>
<proteinExistence type="predicted"/>
<dbReference type="EMBL" id="LDQC01000111">
    <property type="protein sequence ID" value="KTR02461.1"/>
    <property type="molecule type" value="Genomic_DNA"/>
</dbReference>
<comment type="caution">
    <text evidence="2">The sequence shown here is derived from an EMBL/GenBank/DDBJ whole genome shotgun (WGS) entry which is preliminary data.</text>
</comment>
<dbReference type="STRING" id="33881.NS184_15805"/>
<feature type="transmembrane region" description="Helical" evidence="1">
    <location>
        <begin position="12"/>
        <end position="42"/>
    </location>
</feature>
<sequence>MMEGSGVLAAWPAAAVAVVVAAVCTAAFTLLVAFVGGVWALIRWRRDVAREERDRAWSRFVWIVDQSCDPDVGRTEIGTIGADAMYDMQMLREDDAVIGTMVLGLITGREEG</sequence>
<dbReference type="Proteomes" id="UP000078252">
    <property type="component" value="Unassembled WGS sequence"/>
</dbReference>
<keyword evidence="1" id="KW-0472">Membrane</keyword>
<accession>A0A175RGI3</accession>
<protein>
    <submittedName>
        <fullName evidence="2">Uncharacterized protein</fullName>
    </submittedName>
</protein>
<organism evidence="2 3">
    <name type="scientific">Curtobacterium luteum</name>
    <dbReference type="NCBI Taxonomy" id="33881"/>
    <lineage>
        <taxon>Bacteria</taxon>
        <taxon>Bacillati</taxon>
        <taxon>Actinomycetota</taxon>
        <taxon>Actinomycetes</taxon>
        <taxon>Micrococcales</taxon>
        <taxon>Microbacteriaceae</taxon>
        <taxon>Curtobacterium</taxon>
    </lineage>
</organism>
<evidence type="ECO:0000313" key="3">
    <source>
        <dbReference type="Proteomes" id="UP000078252"/>
    </source>
</evidence>
<keyword evidence="1" id="KW-1133">Transmembrane helix</keyword>
<gene>
    <name evidence="2" type="ORF">NS184_15805</name>
</gene>
<evidence type="ECO:0000313" key="2">
    <source>
        <dbReference type="EMBL" id="KTR02461.1"/>
    </source>
</evidence>
<dbReference type="PATRIC" id="fig|33881.3.peg.167"/>
<evidence type="ECO:0000256" key="1">
    <source>
        <dbReference type="SAM" id="Phobius"/>
    </source>
</evidence>
<dbReference type="AlphaFoldDB" id="A0A175RGI3"/>